<feature type="zinc finger region" description="dksA C4-type" evidence="4">
    <location>
        <begin position="117"/>
        <end position="141"/>
    </location>
</feature>
<feature type="region of interest" description="Disordered" evidence="5">
    <location>
        <begin position="1"/>
        <end position="29"/>
    </location>
</feature>
<accession>A0A975M7B8</accession>
<feature type="compositionally biased region" description="Low complexity" evidence="5">
    <location>
        <begin position="1"/>
        <end position="16"/>
    </location>
</feature>
<feature type="domain" description="Zinc finger DksA/TraR C4-type" evidence="6">
    <location>
        <begin position="112"/>
        <end position="144"/>
    </location>
</feature>
<dbReference type="Gene3D" id="1.20.120.910">
    <property type="entry name" value="DksA, coiled-coil domain"/>
    <property type="match status" value="1"/>
</dbReference>
<evidence type="ECO:0000256" key="1">
    <source>
        <dbReference type="ARBA" id="ARBA00022723"/>
    </source>
</evidence>
<reference evidence="7 8" key="1">
    <citation type="submission" date="2021-05" db="EMBL/GenBank/DDBJ databases">
        <title>Novel species in genus Arthrobacter.</title>
        <authorList>
            <person name="Zhang G."/>
        </authorList>
    </citation>
    <scope>NUCLEOTIDE SEQUENCE [LARGE SCALE GENOMIC DNA]</scope>
    <source>
        <strain evidence="8">zg-ZUI227</strain>
    </source>
</reference>
<evidence type="ECO:0000313" key="8">
    <source>
        <dbReference type="Proteomes" id="UP000676885"/>
    </source>
</evidence>
<dbReference type="AlphaFoldDB" id="A0A975M7B8"/>
<dbReference type="Proteomes" id="UP000676885">
    <property type="component" value="Chromosome"/>
</dbReference>
<evidence type="ECO:0000256" key="2">
    <source>
        <dbReference type="ARBA" id="ARBA00022771"/>
    </source>
</evidence>
<keyword evidence="1" id="KW-0479">Metal-binding</keyword>
<name>A0A975M7B8_9MICC</name>
<dbReference type="EMBL" id="CP076022">
    <property type="protein sequence ID" value="QWC11004.1"/>
    <property type="molecule type" value="Genomic_DNA"/>
</dbReference>
<evidence type="ECO:0000256" key="5">
    <source>
        <dbReference type="SAM" id="MobiDB-lite"/>
    </source>
</evidence>
<dbReference type="PANTHER" id="PTHR33823:SF4">
    <property type="entry name" value="GENERAL STRESS PROTEIN 16O"/>
    <property type="match status" value="1"/>
</dbReference>
<keyword evidence="2" id="KW-0863">Zinc-finger</keyword>
<evidence type="ECO:0000256" key="3">
    <source>
        <dbReference type="ARBA" id="ARBA00022833"/>
    </source>
</evidence>
<dbReference type="Pfam" id="PF01258">
    <property type="entry name" value="zf-dskA_traR"/>
    <property type="match status" value="1"/>
</dbReference>
<evidence type="ECO:0000313" key="7">
    <source>
        <dbReference type="EMBL" id="QWC11004.1"/>
    </source>
</evidence>
<evidence type="ECO:0000259" key="6">
    <source>
        <dbReference type="Pfam" id="PF01258"/>
    </source>
</evidence>
<keyword evidence="8" id="KW-1185">Reference proteome</keyword>
<dbReference type="GO" id="GO:0008270">
    <property type="term" value="F:zinc ion binding"/>
    <property type="evidence" value="ECO:0007669"/>
    <property type="project" value="UniProtKB-KW"/>
</dbReference>
<dbReference type="SUPFAM" id="SSF57716">
    <property type="entry name" value="Glucocorticoid receptor-like (DNA-binding domain)"/>
    <property type="match status" value="1"/>
</dbReference>
<proteinExistence type="predicted"/>
<dbReference type="KEGG" id="ajg:KKR91_05250"/>
<keyword evidence="3" id="KW-0862">Zinc</keyword>
<organism evidence="7 8">
    <name type="scientific">Arthrobacter jiangjiafuii</name>
    <dbReference type="NCBI Taxonomy" id="2817475"/>
    <lineage>
        <taxon>Bacteria</taxon>
        <taxon>Bacillati</taxon>
        <taxon>Actinomycetota</taxon>
        <taxon>Actinomycetes</taxon>
        <taxon>Micrococcales</taxon>
        <taxon>Micrococcaceae</taxon>
        <taxon>Arthrobacter</taxon>
    </lineage>
</organism>
<dbReference type="PROSITE" id="PS51128">
    <property type="entry name" value="ZF_DKSA_2"/>
    <property type="match status" value="1"/>
</dbReference>
<dbReference type="PANTHER" id="PTHR33823">
    <property type="entry name" value="RNA POLYMERASE-BINDING TRANSCRIPTION FACTOR DKSA-RELATED"/>
    <property type="match status" value="1"/>
</dbReference>
<evidence type="ECO:0000256" key="4">
    <source>
        <dbReference type="PROSITE-ProRule" id="PRU00510"/>
    </source>
</evidence>
<dbReference type="InterPro" id="IPR000962">
    <property type="entry name" value="Znf_DskA_TraR"/>
</dbReference>
<sequence length="148" mass="15828">MTRRATAAPRSTSSTAGTPLPPAQQATPNDLDTAFFAGLLDERIGQAREKIAVLLADIREVTLAAKDTPADDEHDPEGSTVSVERNNEMALLAAAEESLVELLDAQVRLEDGRYGVCGNCGNPIPAERLEIRPEARFCVACAAAARRR</sequence>
<protein>
    <submittedName>
        <fullName evidence="7">TraR/DksA C4-type zinc finger protein</fullName>
    </submittedName>
</protein>
<dbReference type="RefSeq" id="WP_210230428.1">
    <property type="nucleotide sequence ID" value="NZ_CP076022.1"/>
</dbReference>
<gene>
    <name evidence="7" type="ORF">KKR91_05250</name>
</gene>